<keyword evidence="2" id="KW-1185">Reference proteome</keyword>
<reference evidence="1 2" key="1">
    <citation type="journal article" date="2020" name="Front. Microbiol.">
        <title>Phenotypic and Genetic Characterization of the Cheese Ripening Yeast Geotrichum candidum.</title>
        <authorList>
            <person name="Perkins V."/>
            <person name="Vignola S."/>
            <person name="Lessard M.H."/>
            <person name="Plante P.L."/>
            <person name="Corbeil J."/>
            <person name="Dugat-Bony E."/>
            <person name="Frenette M."/>
            <person name="Labrie S."/>
        </authorList>
    </citation>
    <scope>NUCLEOTIDE SEQUENCE [LARGE SCALE GENOMIC DNA]</scope>
    <source>
        <strain evidence="1 2">LMA-1147</strain>
    </source>
</reference>
<sequence length="296" mass="33367">MTDLYGDDLDDGLVYDVDDNVISDAEDYGDIEAPPTPKKQEPKQEKKQQQQQPKKRKAEEDKEASANKKKKFSEKKKSKSDDIVSSKKAVAKLTPLLIADSIAAKTKSLNKNLSSVELNDILLSESAFKDTSDFVPERTDENLGHFISFFLKDHLAKKDQAKKKKNTTNNKNKKFVLILAQSAIRVCDVTRLFKGHEQTIPFGAVKLIKKNKLSYDEKALKSSPSNLLVGTVGRVSKLIENKMLDPKTISAIVVESTFLDDKLQNVWDAKDAVPFLKSILTSFEDDDKRRPLIYLY</sequence>
<dbReference type="Proteomes" id="UP000744676">
    <property type="component" value="Unassembled WGS sequence"/>
</dbReference>
<dbReference type="EMBL" id="QVQA01000003">
    <property type="protein sequence ID" value="KAF5102762.1"/>
    <property type="molecule type" value="Genomic_DNA"/>
</dbReference>
<comment type="caution">
    <text evidence="1">The sequence shown here is derived from an EMBL/GenBank/DDBJ whole genome shotgun (WGS) entry which is preliminary data.</text>
</comment>
<protein>
    <submittedName>
        <fullName evidence="1">Uncharacterized protein</fullName>
    </submittedName>
</protein>
<evidence type="ECO:0000313" key="1">
    <source>
        <dbReference type="EMBL" id="KAF5102762.1"/>
    </source>
</evidence>
<gene>
    <name evidence="1" type="ORF">D0Z00_000254</name>
</gene>
<evidence type="ECO:0000313" key="2">
    <source>
        <dbReference type="Proteomes" id="UP000744676"/>
    </source>
</evidence>
<accession>A0ACB6VAI8</accession>
<name>A0ACB6VAI8_9ASCO</name>
<proteinExistence type="predicted"/>
<organism evidence="1 2">
    <name type="scientific">Geotrichum galactomycetum</name>
    <dbReference type="NCBI Taxonomy" id="27317"/>
    <lineage>
        <taxon>Eukaryota</taxon>
        <taxon>Fungi</taxon>
        <taxon>Dikarya</taxon>
        <taxon>Ascomycota</taxon>
        <taxon>Saccharomycotina</taxon>
        <taxon>Dipodascomycetes</taxon>
        <taxon>Dipodascales</taxon>
        <taxon>Dipodascaceae</taxon>
        <taxon>Geotrichum</taxon>
    </lineage>
</organism>